<dbReference type="Proteomes" id="UP000245634">
    <property type="component" value="Unassembled WGS sequence"/>
</dbReference>
<sequence length="2751" mass="295143">MERKGSKRRRWFRSGTANLFLSVALLANLVVPAWAIPSRASASDLPAGDWNLNEKVSRSSAGADNVGTTANPRITKDGRFVVFESNSSTLVEGAGQDVQIYLHDRRTGSTELISRSATGESANSMATKPSVSDDGRYVVYQSKATNLVQETIDFDPIDSFERIYVYDTSTHSTHLVSVSATGAPADSFSQQAVISGDGQWVAFASEASNLSQDSKLYSWRLYLHNLQSGETQVIRNDFATGVDALEQPAISADGQVVAFRSSEAWIPEDTNQVEDIYLYDRSMHGVSLVSQSFVDEATNGASSSPSISADGALIAFTSEASNLVADDTNGLSDVFVFSRASGMTTRVSVTDTGAQADGNSLRPSLAPNGERVAFESHAFNLLSEGLPVDVNRMPDPSVVYVYNLGSQHVQLGSRPYQGQLNGESLMPALSDSGALAFRSDSENVAPATTPFQQYDYGSLYVAQNASTLPQWPADSKLTASDVNDFGLMLHWPALIGQDVVGYKVFRTNTHQELLGFVDASTSSFHVSERSYEDLQSGFQVEAVNSHNQTSWGSGPKLIKGWNDSEPPMWPTAPSLTITNYAGYISLYVSPEATDNVEVAGYRLYQIDPVTHNSTLLRESRWNRFEFMPNDLLSDTDYMVVIKAFDFAGNESTPSPEWLIHTPKSVEVQSGQLTVNYTAGDYDLLWTAGDASVTSYEVWDVTPGTVAQMLKQVPATETSWHLTTSSGGLHTLVIRGRDGQQRVVYQTNQFVVSTEGQNLSITVERTGMVGDSMPRGAQQAVTVTGAPNSPVTVTVSSDKWDTSQSPYVSTQVTTAVEMTESATPGVYKGTLTVPEGTSAITNIVASQANPEGGDPLVTAVAGLPWQVFAEWEATITVPAELARPLHYRVALVSPSRQINQVKSLNDSSTLSFGRLPGADDYTWKILDALGRTVQESPKPFSIYGGLKNPEQLDVKVTTVQVKLVEDSNTPVANAAVSLVNPSNGAILATLYTDASGMTRSFFVSNSQLQSVQVRVYLDENVYKRVPYQMLNLTTGQLNLQTLTVEKIGKGMIQGTVRNLDGSPLPDATVSVTQNVQGRFFNKSVMTNAEGKYSVEAVEGPVSVFVTLSAKYDYAHASRDVTVTANGTVTADFSIAAMQSATVKINLFTKYAGDAQWQGPLPIDWTVGIHMHMTVDGNYVNSDTLTVRGKQPGDVITVCADGREGGLQQACVDAVVDANMQAVADLRLTQDKTNIVGQLRLPAGAGTVKYWSASLYGADGAILENTSDYNKSSLRFATQKSGAMKLVIEAYGDNWSTRYRKSVDVNVTAGTPLDLGTLDLARLGVFSGNDGNSLTSSTPQVRPGQTGTIRAAFKGNRGVNNAKLILRIPQGTDYVADSVMLGDVAVPANQVDLISKPGFVIVKLGNLAYNQAGVVRFSFKVPTTFTEGVLLADAQMSYDGSGGDEIIGQVKLTSSQLTITAPLRTNHLAWTVNGNGPANQELSVFEGQQFLGKTTISAAGVWSLNLSLPDPSGDKLFHLQAVTTDGNGKTLRSKVVDVSYEPNDPVLQEMTMRQGDGRRVTLDLTHGVPRFPYVVRPWDGFYFDLKFNDPNAVENVKVHLGHGAGETVGLATKLDNGLWHVEMITSGINGVGEGIYVTYDRKKLPPTPVTKVPTEAEVRDRMPAGMRDVTIDSKENLHTVGNLTTGHIDLTLPDSNMGLGVDVAMEEGLTYSPTTEDLQKAASTGVPVYGMTFDVHQDESTGKWVSDISGYVQKPQTGLSVTQGLNLLLSGMGTPSPTSISPQYAVAGSNVLNVVKVTGKIVWNEKDALYKGGNDIQQTKQNIDGRYEVNKKFDQVVALAQRANACPGGAAWNESIEFANNMIIAGEASKWALNLAGAALAPETLGSSLVFNIAGNLLGAGVDVLVDARLKSLDDHISQMGDCAKPREDELGEATPTASPVWIYDPSGYVYETFEDNRVADAQATVYYLDAQTNEWVKWDADWYGQINPQITDPEGKYGWDVPNGKWKVVYEKAGYETTESGAMDVPPPRFNVNIPMVSTQSPTIAVTSAQSSNSATVLEFTTDKYVRTADLTANSLTVMVDNAAVTGTLTAVDAREDANNVSLARTFRFTTAQNIAAGKQVTIAWPASDVVSYAGIPAEPDAGQVTVTQTITVQTADTVAPLLSTATTSVSGDVITLTFNELLNTKKALSSAQFTLQGTTVTPASVEYGEDGQTVKLFLNGKTAQSGVVVNIAANSVEDRYANSASALSGNVTDNSVSSDASLQSLVLAGNAYPLTPAFSPNTTSYTLAVPDKMATTTLRAVTNDGNATMRLEGFDLASNQDRDITLAGVGDTVILLSVTAADQSTTRQYQITITHGYVPPVNNGGGGGGSVTPSPTGTLTLEDVKKSLSGSTLTIDLSNRQAPAMLQADAWAYLKEQGAVLVLKQATSTLTLPATAFDDQIEKQLGSLDKQVTLNLAWAEVTVDTASNWFRQASDQDAAYKPASAALQLVATATAGSRTVTLQPTGELHVTLALPQATDITKVGVYQYDTATRKWSYVRSTNAQKNGLVNTTVTNGQPLALLRYEKSFSDITEHWARGSIEHLAAHHIIAGQTDTAFNPEGNITRAEFVALIDRLIGLPDPQYRMHFTDVATSSWYVASVNRAAAAGIAHGFEDGTFQPEGQITREQMVVMAIGALRTNRTLDPLTEAEQAHYLTQFDDSSAIADWARESFAQAIKLGLVSGISADQLAPGDLLTRAQAAVILDRYPQPTL</sequence>
<evidence type="ECO:0000259" key="2">
    <source>
        <dbReference type="PROSITE" id="PS51272"/>
    </source>
</evidence>
<dbReference type="InterPro" id="IPR001119">
    <property type="entry name" value="SLH_dom"/>
</dbReference>
<feature type="domain" description="Fibronectin type-III" evidence="1">
    <location>
        <begin position="569"/>
        <end position="664"/>
    </location>
</feature>
<dbReference type="Pfam" id="PF07676">
    <property type="entry name" value="PD40"/>
    <property type="match status" value="1"/>
</dbReference>
<gene>
    <name evidence="3" type="ORF">C7459_101153</name>
</gene>
<dbReference type="RefSeq" id="WP_109685256.1">
    <property type="nucleotide sequence ID" value="NZ_QGGL01000001.1"/>
</dbReference>
<dbReference type="InterPro" id="IPR025883">
    <property type="entry name" value="Cadherin-like_domain"/>
</dbReference>
<feature type="domain" description="SLH" evidence="2">
    <location>
        <begin position="2694"/>
        <end position="2751"/>
    </location>
</feature>
<dbReference type="Pfam" id="PF12733">
    <property type="entry name" value="Cadherin-like"/>
    <property type="match status" value="1"/>
</dbReference>
<dbReference type="PROSITE" id="PS50853">
    <property type="entry name" value="FN3"/>
    <property type="match status" value="1"/>
</dbReference>
<feature type="domain" description="SLH" evidence="2">
    <location>
        <begin position="2563"/>
        <end position="2626"/>
    </location>
</feature>
<dbReference type="Gene3D" id="2.60.40.1120">
    <property type="entry name" value="Carboxypeptidase-like, regulatory domain"/>
    <property type="match status" value="1"/>
</dbReference>
<dbReference type="InterPro" id="IPR008969">
    <property type="entry name" value="CarboxyPept-like_regulatory"/>
</dbReference>
<evidence type="ECO:0000313" key="4">
    <source>
        <dbReference type="Proteomes" id="UP000245634"/>
    </source>
</evidence>
<dbReference type="SUPFAM" id="SSF49464">
    <property type="entry name" value="Carboxypeptidase regulatory domain-like"/>
    <property type="match status" value="1"/>
</dbReference>
<evidence type="ECO:0000259" key="1">
    <source>
        <dbReference type="PROSITE" id="PS50853"/>
    </source>
</evidence>
<protein>
    <submittedName>
        <fullName evidence="3">WD40 repeat protein</fullName>
    </submittedName>
</protein>
<dbReference type="OrthoDB" id="5845122at2"/>
<dbReference type="InterPro" id="IPR036116">
    <property type="entry name" value="FN3_sf"/>
</dbReference>
<dbReference type="SUPFAM" id="SSF82171">
    <property type="entry name" value="DPP6 N-terminal domain-like"/>
    <property type="match status" value="1"/>
</dbReference>
<organism evidence="3 4">
    <name type="scientific">Tumebacillus permanentifrigoris</name>
    <dbReference type="NCBI Taxonomy" id="378543"/>
    <lineage>
        <taxon>Bacteria</taxon>
        <taxon>Bacillati</taxon>
        <taxon>Bacillota</taxon>
        <taxon>Bacilli</taxon>
        <taxon>Bacillales</taxon>
        <taxon>Alicyclobacillaceae</taxon>
        <taxon>Tumebacillus</taxon>
    </lineage>
</organism>
<dbReference type="Pfam" id="PF00395">
    <property type="entry name" value="SLH"/>
    <property type="match status" value="3"/>
</dbReference>
<comment type="caution">
    <text evidence="3">The sequence shown here is derived from an EMBL/GenBank/DDBJ whole genome shotgun (WGS) entry which is preliminary data.</text>
</comment>
<dbReference type="Pfam" id="PF13620">
    <property type="entry name" value="CarboxypepD_reg"/>
    <property type="match status" value="1"/>
</dbReference>
<name>A0A316DGC4_9BACL</name>
<accession>A0A316DGC4</accession>
<feature type="domain" description="SLH" evidence="2">
    <location>
        <begin position="2627"/>
        <end position="2686"/>
    </location>
</feature>
<keyword evidence="4" id="KW-1185">Reference proteome</keyword>
<evidence type="ECO:0000313" key="3">
    <source>
        <dbReference type="EMBL" id="PWK16289.1"/>
    </source>
</evidence>
<dbReference type="EMBL" id="QGGL01000001">
    <property type="protein sequence ID" value="PWK16289.1"/>
    <property type="molecule type" value="Genomic_DNA"/>
</dbReference>
<dbReference type="SUPFAM" id="SSF49265">
    <property type="entry name" value="Fibronectin type III"/>
    <property type="match status" value="1"/>
</dbReference>
<proteinExistence type="predicted"/>
<dbReference type="PROSITE" id="PS51272">
    <property type="entry name" value="SLH"/>
    <property type="match status" value="3"/>
</dbReference>
<dbReference type="InterPro" id="IPR003961">
    <property type="entry name" value="FN3_dom"/>
</dbReference>
<dbReference type="InterPro" id="IPR011659">
    <property type="entry name" value="WD40"/>
</dbReference>
<reference evidence="3 4" key="1">
    <citation type="submission" date="2018-05" db="EMBL/GenBank/DDBJ databases">
        <title>Genomic Encyclopedia of Type Strains, Phase IV (KMG-IV): sequencing the most valuable type-strain genomes for metagenomic binning, comparative biology and taxonomic classification.</title>
        <authorList>
            <person name="Goeker M."/>
        </authorList>
    </citation>
    <scope>NUCLEOTIDE SEQUENCE [LARGE SCALE GENOMIC DNA]</scope>
    <source>
        <strain evidence="3 4">DSM 18773</strain>
    </source>
</reference>